<dbReference type="SUPFAM" id="SSF53335">
    <property type="entry name" value="S-adenosyl-L-methionine-dependent methyltransferases"/>
    <property type="match status" value="1"/>
</dbReference>
<dbReference type="AlphaFoldDB" id="A0A919W7P1"/>
<dbReference type="GO" id="GO:1904047">
    <property type="term" value="F:S-adenosyl-L-methionine binding"/>
    <property type="evidence" value="ECO:0007669"/>
    <property type="project" value="TreeGrafter"/>
</dbReference>
<proteinExistence type="predicted"/>
<accession>A0A919W7P1</accession>
<keyword evidence="1" id="KW-0489">Methyltransferase</keyword>
<dbReference type="PRINTS" id="PR00505">
    <property type="entry name" value="D12N6MTFRASE"/>
</dbReference>
<keyword evidence="3" id="KW-0949">S-adenosyl-L-methionine</keyword>
<reference evidence="4 5" key="1">
    <citation type="submission" date="2021-03" db="EMBL/GenBank/DDBJ databases">
        <title>Whole genome shotgun sequence of Actinoplanes toevensis NBRC 105298.</title>
        <authorList>
            <person name="Komaki H."/>
            <person name="Tamura T."/>
        </authorList>
    </citation>
    <scope>NUCLEOTIDE SEQUENCE [LARGE SCALE GENOMIC DNA]</scope>
    <source>
        <strain evidence="4 5">NBRC 105298</strain>
    </source>
</reference>
<dbReference type="GO" id="GO:0006298">
    <property type="term" value="P:mismatch repair"/>
    <property type="evidence" value="ECO:0007669"/>
    <property type="project" value="TreeGrafter"/>
</dbReference>
<keyword evidence="5" id="KW-1185">Reference proteome</keyword>
<gene>
    <name evidence="4" type="ORF">Ato02nite_074810</name>
</gene>
<dbReference type="GO" id="GO:0032259">
    <property type="term" value="P:methylation"/>
    <property type="evidence" value="ECO:0007669"/>
    <property type="project" value="UniProtKB-KW"/>
</dbReference>
<protein>
    <recommendedName>
        <fullName evidence="6">DNA adenine methylase</fullName>
    </recommendedName>
</protein>
<comment type="caution">
    <text evidence="4">The sequence shown here is derived from an EMBL/GenBank/DDBJ whole genome shotgun (WGS) entry which is preliminary data.</text>
</comment>
<dbReference type="GO" id="GO:0043565">
    <property type="term" value="F:sequence-specific DNA binding"/>
    <property type="evidence" value="ECO:0007669"/>
    <property type="project" value="TreeGrafter"/>
</dbReference>
<dbReference type="EMBL" id="BOQN01000096">
    <property type="protein sequence ID" value="GIM95688.1"/>
    <property type="molecule type" value="Genomic_DNA"/>
</dbReference>
<evidence type="ECO:0000256" key="2">
    <source>
        <dbReference type="ARBA" id="ARBA00022679"/>
    </source>
</evidence>
<evidence type="ECO:0000313" key="5">
    <source>
        <dbReference type="Proteomes" id="UP000677082"/>
    </source>
</evidence>
<dbReference type="Gene3D" id="3.40.50.150">
    <property type="entry name" value="Vaccinia Virus protein VP39"/>
    <property type="match status" value="2"/>
</dbReference>
<dbReference type="InterPro" id="IPR012327">
    <property type="entry name" value="MeTrfase_D12"/>
</dbReference>
<dbReference type="Proteomes" id="UP000677082">
    <property type="component" value="Unassembled WGS sequence"/>
</dbReference>
<keyword evidence="2" id="KW-0808">Transferase</keyword>
<organism evidence="4 5">
    <name type="scientific">Paractinoplanes toevensis</name>
    <dbReference type="NCBI Taxonomy" id="571911"/>
    <lineage>
        <taxon>Bacteria</taxon>
        <taxon>Bacillati</taxon>
        <taxon>Actinomycetota</taxon>
        <taxon>Actinomycetes</taxon>
        <taxon>Micromonosporales</taxon>
        <taxon>Micromonosporaceae</taxon>
        <taxon>Paractinoplanes</taxon>
    </lineage>
</organism>
<evidence type="ECO:0008006" key="6">
    <source>
        <dbReference type="Google" id="ProtNLM"/>
    </source>
</evidence>
<name>A0A919W7P1_9ACTN</name>
<dbReference type="GO" id="GO:0009007">
    <property type="term" value="F:site-specific DNA-methyltransferase (adenine-specific) activity"/>
    <property type="evidence" value="ECO:0007669"/>
    <property type="project" value="UniProtKB-EC"/>
</dbReference>
<dbReference type="GO" id="GO:0009307">
    <property type="term" value="P:DNA restriction-modification system"/>
    <property type="evidence" value="ECO:0007669"/>
    <property type="project" value="InterPro"/>
</dbReference>
<dbReference type="Pfam" id="PF02086">
    <property type="entry name" value="MethyltransfD12"/>
    <property type="match status" value="1"/>
</dbReference>
<evidence type="ECO:0000256" key="1">
    <source>
        <dbReference type="ARBA" id="ARBA00022603"/>
    </source>
</evidence>
<dbReference type="RefSeq" id="WP_307854181.1">
    <property type="nucleotide sequence ID" value="NZ_BOQN01000096.1"/>
</dbReference>
<dbReference type="PANTHER" id="PTHR30481">
    <property type="entry name" value="DNA ADENINE METHYLASE"/>
    <property type="match status" value="1"/>
</dbReference>
<dbReference type="InterPro" id="IPR029063">
    <property type="entry name" value="SAM-dependent_MTases_sf"/>
</dbReference>
<sequence>MSDVRAAQGGRSARLVGATAAPPCIAETPQRFGELGPLPGKPGRDMRYQSPLRYPGAKSGLVPLIAETVTAASQSLGRLRLLVEPFAGGASTSLRVASAGIVERVLLADADPLVARFWQVAASETDWLIGRMWDEPVTLDRWDYWRAWIPKRDNDRETAVKCLFLNRTTFSGILHGRAGPIGGRAQSSEYKIDCRFNKSALEQRLRLIGDLYTAGRIADVWCKDWQATLADVAEWYPQLLPNKVVAYLDPPYLEKSAKLYGRSFDPHGGYGKNAAASSMSAWGRGREHYRLAEYLRRKVQYRWILSYDNHPSLLCDPALYASRRMTPSRDDKASFGVKEWSINRRLVNLNYSVSGSGKYHKAEELLITTLPASRIPQGPRMRPV</sequence>
<evidence type="ECO:0000313" key="4">
    <source>
        <dbReference type="EMBL" id="GIM95688.1"/>
    </source>
</evidence>
<evidence type="ECO:0000256" key="3">
    <source>
        <dbReference type="ARBA" id="ARBA00022691"/>
    </source>
</evidence>
<dbReference type="PANTHER" id="PTHR30481:SF2">
    <property type="entry name" value="SITE-SPECIFIC DNA-METHYLTRANSFERASE (ADENINE-SPECIFIC)"/>
    <property type="match status" value="1"/>
</dbReference>